<keyword evidence="4" id="KW-1185">Reference proteome</keyword>
<organism evidence="3 4">
    <name type="scientific">Filimonas zeae</name>
    <dbReference type="NCBI Taxonomy" id="1737353"/>
    <lineage>
        <taxon>Bacteria</taxon>
        <taxon>Pseudomonadati</taxon>
        <taxon>Bacteroidota</taxon>
        <taxon>Chitinophagia</taxon>
        <taxon>Chitinophagales</taxon>
        <taxon>Chitinophagaceae</taxon>
        <taxon>Filimonas</taxon>
    </lineage>
</organism>
<gene>
    <name evidence="3" type="ORF">GCM10011379_04150</name>
</gene>
<keyword evidence="2" id="KW-1133">Transmembrane helix</keyword>
<keyword evidence="2" id="KW-0472">Membrane</keyword>
<evidence type="ECO:0000313" key="4">
    <source>
        <dbReference type="Proteomes" id="UP000627292"/>
    </source>
</evidence>
<protein>
    <submittedName>
        <fullName evidence="3">Uncharacterized protein</fullName>
    </submittedName>
</protein>
<dbReference type="RefSeq" id="WP_188950232.1">
    <property type="nucleotide sequence ID" value="NZ_BMIB01000001.1"/>
</dbReference>
<name>A0A917IM03_9BACT</name>
<proteinExistence type="predicted"/>
<feature type="coiled-coil region" evidence="1">
    <location>
        <begin position="194"/>
        <end position="221"/>
    </location>
</feature>
<dbReference type="AlphaFoldDB" id="A0A917IM03"/>
<feature type="transmembrane region" description="Helical" evidence="2">
    <location>
        <begin position="6"/>
        <end position="25"/>
    </location>
</feature>
<feature type="transmembrane region" description="Helical" evidence="2">
    <location>
        <begin position="164"/>
        <end position="185"/>
    </location>
</feature>
<reference evidence="3" key="1">
    <citation type="journal article" date="2014" name="Int. J. Syst. Evol. Microbiol.">
        <title>Complete genome sequence of Corynebacterium casei LMG S-19264T (=DSM 44701T), isolated from a smear-ripened cheese.</title>
        <authorList>
            <consortium name="US DOE Joint Genome Institute (JGI-PGF)"/>
            <person name="Walter F."/>
            <person name="Albersmeier A."/>
            <person name="Kalinowski J."/>
            <person name="Ruckert C."/>
        </authorList>
    </citation>
    <scope>NUCLEOTIDE SEQUENCE</scope>
    <source>
        <strain evidence="3">CGMCC 1.15290</strain>
    </source>
</reference>
<keyword evidence="2" id="KW-0812">Transmembrane</keyword>
<evidence type="ECO:0000256" key="1">
    <source>
        <dbReference type="SAM" id="Coils"/>
    </source>
</evidence>
<dbReference type="Proteomes" id="UP000627292">
    <property type="component" value="Unassembled WGS sequence"/>
</dbReference>
<dbReference type="EMBL" id="BMIB01000001">
    <property type="protein sequence ID" value="GGH58426.1"/>
    <property type="molecule type" value="Genomic_DNA"/>
</dbReference>
<accession>A0A917IM03</accession>
<evidence type="ECO:0000313" key="3">
    <source>
        <dbReference type="EMBL" id="GGH58426.1"/>
    </source>
</evidence>
<keyword evidence="1" id="KW-0175">Coiled coil</keyword>
<reference evidence="3" key="2">
    <citation type="submission" date="2020-09" db="EMBL/GenBank/DDBJ databases">
        <authorList>
            <person name="Sun Q."/>
            <person name="Zhou Y."/>
        </authorList>
    </citation>
    <scope>NUCLEOTIDE SEQUENCE</scope>
    <source>
        <strain evidence="3">CGMCC 1.15290</strain>
    </source>
</reference>
<sequence>MAKLTLAHYLSIGSLLVSITVLFFGNNLIEKFRGPKVVYSTLNVDLKYPKSGVQLSKEGASSAPNYYREIRIQNTGNKSSTNLSLIIELDGNIVDKDIKSDEALTSHCDSSIITLDFKRFVQGATAVCKVWLTRKEAEFKIRLIDDEGIKTELGTTKGDSAISLLLIIIGSIFLIVSVSLFWYAWKVNPRNLKISGLEATNIELESNITRLKSELDDIIERDNMVKESVSYNEAFEYLNALLDKHGKRK</sequence>
<comment type="caution">
    <text evidence="3">The sequence shown here is derived from an EMBL/GenBank/DDBJ whole genome shotgun (WGS) entry which is preliminary data.</text>
</comment>
<evidence type="ECO:0000256" key="2">
    <source>
        <dbReference type="SAM" id="Phobius"/>
    </source>
</evidence>